<keyword evidence="2" id="KW-1185">Reference proteome</keyword>
<name>A0ABV9XC50_9ACTN</name>
<dbReference type="EMBL" id="JBHSJD010000002">
    <property type="protein sequence ID" value="MFC5021745.1"/>
    <property type="molecule type" value="Genomic_DNA"/>
</dbReference>
<protein>
    <submittedName>
        <fullName evidence="1">Uncharacterized protein</fullName>
    </submittedName>
</protein>
<accession>A0ABV9XC50</accession>
<sequence>MSNAFARLPDPVLLPWLPTPITTLRSDGAELAPLLIREAGRIFPGRLAALDEWVPPWRAQPEPEAARPALYPDGGPAGTFLAAHPVTCDALASLLGCDGRWTTADATPQGAELVARHPDTALALEALLAAV</sequence>
<comment type="caution">
    <text evidence="1">The sequence shown here is derived from an EMBL/GenBank/DDBJ whole genome shotgun (WGS) entry which is preliminary data.</text>
</comment>
<dbReference type="Proteomes" id="UP001595829">
    <property type="component" value="Unassembled WGS sequence"/>
</dbReference>
<dbReference type="RefSeq" id="WP_345693689.1">
    <property type="nucleotide sequence ID" value="NZ_JBHMCZ010000002.1"/>
</dbReference>
<evidence type="ECO:0000313" key="2">
    <source>
        <dbReference type="Proteomes" id="UP001595829"/>
    </source>
</evidence>
<reference evidence="2" key="1">
    <citation type="journal article" date="2019" name="Int. J. Syst. Evol. Microbiol.">
        <title>The Global Catalogue of Microorganisms (GCM) 10K type strain sequencing project: providing services to taxonomists for standard genome sequencing and annotation.</title>
        <authorList>
            <consortium name="The Broad Institute Genomics Platform"/>
            <consortium name="The Broad Institute Genome Sequencing Center for Infectious Disease"/>
            <person name="Wu L."/>
            <person name="Ma J."/>
        </authorList>
    </citation>
    <scope>NUCLEOTIDE SEQUENCE [LARGE SCALE GENOMIC DNA]</scope>
    <source>
        <strain evidence="2">CGMCC 4.1648</strain>
    </source>
</reference>
<evidence type="ECO:0000313" key="1">
    <source>
        <dbReference type="EMBL" id="MFC5021745.1"/>
    </source>
</evidence>
<proteinExistence type="predicted"/>
<organism evidence="1 2">
    <name type="scientific">Streptomyces coeruleoprunus</name>
    <dbReference type="NCBI Taxonomy" id="285563"/>
    <lineage>
        <taxon>Bacteria</taxon>
        <taxon>Bacillati</taxon>
        <taxon>Actinomycetota</taxon>
        <taxon>Actinomycetes</taxon>
        <taxon>Kitasatosporales</taxon>
        <taxon>Streptomycetaceae</taxon>
        <taxon>Streptomyces</taxon>
    </lineage>
</organism>
<gene>
    <name evidence="1" type="ORF">ACFPM3_06215</name>
</gene>